<protein>
    <submittedName>
        <fullName evidence="4">Surfactin synthase thioesterase subunit</fullName>
    </submittedName>
</protein>
<comment type="similarity">
    <text evidence="1">Belongs to the thioesterase family.</text>
</comment>
<gene>
    <name evidence="4" type="ORF">CLV72_102536</name>
</gene>
<dbReference type="OrthoDB" id="8480037at2"/>
<accession>A0A2T0QAL9</accession>
<dbReference type="GO" id="GO:0016787">
    <property type="term" value="F:hydrolase activity"/>
    <property type="evidence" value="ECO:0007669"/>
    <property type="project" value="UniProtKB-KW"/>
</dbReference>
<comment type="caution">
    <text evidence="4">The sequence shown here is derived from an EMBL/GenBank/DDBJ whole genome shotgun (WGS) entry which is preliminary data.</text>
</comment>
<dbReference type="AlphaFoldDB" id="A0A2T0QAL9"/>
<sequence>MPAAAADRWTRRFHPRPGAEFRLACLPHAGGSASYYHPVSAALPERIEALAVQYPGRQDRRAEPLVPDLAELADGLHAVLLAWTDRPLALFGHSMGALLAFEVADRLRRSGAPPAALFVSGRRAPSRWREDEAVRELDDDGLVAELGRLGGVEPELLADPALRRLVLPVVRADYTAVETHVYRPAEPLDCPVVALTGDRDPRVEPEEAAAWAAHTTGPFELHTFAGGHFFLNEHRERVVELVAERLLAVGDGRLGG</sequence>
<organism evidence="4 5">
    <name type="scientific">Allonocardiopsis opalescens</name>
    <dbReference type="NCBI Taxonomy" id="1144618"/>
    <lineage>
        <taxon>Bacteria</taxon>
        <taxon>Bacillati</taxon>
        <taxon>Actinomycetota</taxon>
        <taxon>Actinomycetes</taxon>
        <taxon>Streptosporangiales</taxon>
        <taxon>Allonocardiopsis</taxon>
    </lineage>
</organism>
<evidence type="ECO:0000256" key="2">
    <source>
        <dbReference type="ARBA" id="ARBA00022801"/>
    </source>
</evidence>
<dbReference type="InterPro" id="IPR001031">
    <property type="entry name" value="Thioesterase"/>
</dbReference>
<reference evidence="4 5" key="1">
    <citation type="submission" date="2018-03" db="EMBL/GenBank/DDBJ databases">
        <title>Genomic Encyclopedia of Archaeal and Bacterial Type Strains, Phase II (KMG-II): from individual species to whole genera.</title>
        <authorList>
            <person name="Goeker M."/>
        </authorList>
    </citation>
    <scope>NUCLEOTIDE SEQUENCE [LARGE SCALE GENOMIC DNA]</scope>
    <source>
        <strain evidence="4 5">DSM 45601</strain>
    </source>
</reference>
<keyword evidence="5" id="KW-1185">Reference proteome</keyword>
<evidence type="ECO:0000256" key="1">
    <source>
        <dbReference type="ARBA" id="ARBA00007169"/>
    </source>
</evidence>
<dbReference type="PANTHER" id="PTHR11487">
    <property type="entry name" value="THIOESTERASE"/>
    <property type="match status" value="1"/>
</dbReference>
<dbReference type="SMART" id="SM00824">
    <property type="entry name" value="PKS_TE"/>
    <property type="match status" value="1"/>
</dbReference>
<dbReference type="InterPro" id="IPR012223">
    <property type="entry name" value="TEII"/>
</dbReference>
<name>A0A2T0QAL9_9ACTN</name>
<dbReference type="EMBL" id="PVZC01000002">
    <property type="protein sequence ID" value="PRY00904.1"/>
    <property type="molecule type" value="Genomic_DNA"/>
</dbReference>
<dbReference type="InterPro" id="IPR029058">
    <property type="entry name" value="AB_hydrolase_fold"/>
</dbReference>
<evidence type="ECO:0000313" key="5">
    <source>
        <dbReference type="Proteomes" id="UP000237846"/>
    </source>
</evidence>
<evidence type="ECO:0000313" key="4">
    <source>
        <dbReference type="EMBL" id="PRY00904.1"/>
    </source>
</evidence>
<dbReference type="Pfam" id="PF00975">
    <property type="entry name" value="Thioesterase"/>
    <property type="match status" value="1"/>
</dbReference>
<dbReference type="Gene3D" id="3.40.50.1820">
    <property type="entry name" value="alpha/beta hydrolase"/>
    <property type="match status" value="1"/>
</dbReference>
<dbReference type="PANTHER" id="PTHR11487:SF0">
    <property type="entry name" value="S-ACYL FATTY ACID SYNTHASE THIOESTERASE, MEDIUM CHAIN"/>
    <property type="match status" value="1"/>
</dbReference>
<dbReference type="RefSeq" id="WP_106243121.1">
    <property type="nucleotide sequence ID" value="NZ_PVZC01000002.1"/>
</dbReference>
<dbReference type="InterPro" id="IPR020802">
    <property type="entry name" value="TesA-like"/>
</dbReference>
<keyword evidence="2" id="KW-0378">Hydrolase</keyword>
<proteinExistence type="inferred from homology"/>
<dbReference type="SUPFAM" id="SSF53474">
    <property type="entry name" value="alpha/beta-Hydrolases"/>
    <property type="match status" value="1"/>
</dbReference>
<feature type="domain" description="Thioesterase TesA-like" evidence="3">
    <location>
        <begin position="24"/>
        <end position="246"/>
    </location>
</feature>
<evidence type="ECO:0000259" key="3">
    <source>
        <dbReference type="SMART" id="SM00824"/>
    </source>
</evidence>
<dbReference type="Proteomes" id="UP000237846">
    <property type="component" value="Unassembled WGS sequence"/>
</dbReference>
<dbReference type="GO" id="GO:0008610">
    <property type="term" value="P:lipid biosynthetic process"/>
    <property type="evidence" value="ECO:0007669"/>
    <property type="project" value="TreeGrafter"/>
</dbReference>